<name>A0ABS4UBC3_9ACTN</name>
<evidence type="ECO:0000313" key="2">
    <source>
        <dbReference type="EMBL" id="MBP2348934.1"/>
    </source>
</evidence>
<accession>A0ABS4UBC3</accession>
<comment type="caution">
    <text evidence="2">The sequence shown here is derived from an EMBL/GenBank/DDBJ whole genome shotgun (WGS) entry which is preliminary data.</text>
</comment>
<keyword evidence="1" id="KW-0812">Transmembrane</keyword>
<evidence type="ECO:0000313" key="3">
    <source>
        <dbReference type="EMBL" id="MBP2357575.1"/>
    </source>
</evidence>
<dbReference type="RefSeq" id="WP_209692185.1">
    <property type="nucleotide sequence ID" value="NZ_BAAAVU010000050.1"/>
</dbReference>
<feature type="transmembrane region" description="Helical" evidence="1">
    <location>
        <begin position="75"/>
        <end position="94"/>
    </location>
</feature>
<proteinExistence type="predicted"/>
<gene>
    <name evidence="2" type="ORF">JOF29_000017</name>
    <name evidence="3" type="ORF">JOF29_008685</name>
</gene>
<evidence type="ECO:0000313" key="4">
    <source>
        <dbReference type="Proteomes" id="UP000755585"/>
    </source>
</evidence>
<organism evidence="2 4">
    <name type="scientific">Kribbella aluminosa</name>
    <dbReference type="NCBI Taxonomy" id="416017"/>
    <lineage>
        <taxon>Bacteria</taxon>
        <taxon>Bacillati</taxon>
        <taxon>Actinomycetota</taxon>
        <taxon>Actinomycetes</taxon>
        <taxon>Propionibacteriales</taxon>
        <taxon>Kribbellaceae</taxon>
        <taxon>Kribbella</taxon>
    </lineage>
</organism>
<evidence type="ECO:0008006" key="5">
    <source>
        <dbReference type="Google" id="ProtNLM"/>
    </source>
</evidence>
<reference evidence="2 4" key="1">
    <citation type="submission" date="2021-03" db="EMBL/GenBank/DDBJ databases">
        <title>Sequencing the genomes of 1000 actinobacteria strains.</title>
        <authorList>
            <person name="Klenk H.-P."/>
        </authorList>
    </citation>
    <scope>NUCLEOTIDE SEQUENCE [LARGE SCALE GENOMIC DNA]</scope>
    <source>
        <strain evidence="2 4">DSM 18824</strain>
    </source>
</reference>
<protein>
    <recommendedName>
        <fullName evidence="5">DUF1700 domain-containing protein</fullName>
    </recommendedName>
</protein>
<keyword evidence="1" id="KW-1133">Transmembrane helix</keyword>
<dbReference type="EMBL" id="JAGINT010000001">
    <property type="protein sequence ID" value="MBP2348934.1"/>
    <property type="molecule type" value="Genomic_DNA"/>
</dbReference>
<evidence type="ECO:0000256" key="1">
    <source>
        <dbReference type="SAM" id="Phobius"/>
    </source>
</evidence>
<dbReference type="InterPro" id="IPR047928">
    <property type="entry name" value="Perm_prefix_1"/>
</dbReference>
<dbReference type="EMBL" id="JAGINT010000002">
    <property type="protein sequence ID" value="MBP2357575.1"/>
    <property type="molecule type" value="Genomic_DNA"/>
</dbReference>
<dbReference type="NCBIfam" id="NF038403">
    <property type="entry name" value="perm_prefix_1"/>
    <property type="match status" value="1"/>
</dbReference>
<keyword evidence="1" id="KW-0472">Membrane</keyword>
<sequence>MADRDLIHNYLNELAQRLPAGTVEELADGLEETFQHHLRSGLSPADAAHAAIAEFGPPAQVTTAFALQSPGRRTAIALLATAPVFAALWGTTLITTQAWHWPVPPAAAAVFGTTLLIVAVTLLSVARSKDPRTARLAGPASVALILLDLGMLAIATATPAVTWPMALAIAASLARTALAARNLPRVFA</sequence>
<dbReference type="Pfam" id="PF22564">
    <property type="entry name" value="HAAS"/>
    <property type="match status" value="1"/>
</dbReference>
<feature type="transmembrane region" description="Helical" evidence="1">
    <location>
        <begin position="136"/>
        <end position="155"/>
    </location>
</feature>
<feature type="transmembrane region" description="Helical" evidence="1">
    <location>
        <begin position="106"/>
        <end position="124"/>
    </location>
</feature>
<dbReference type="Proteomes" id="UP000755585">
    <property type="component" value="Unassembled WGS sequence"/>
</dbReference>
<keyword evidence="4" id="KW-1185">Reference proteome</keyword>